<proteinExistence type="predicted"/>
<organism evidence="2 3">
    <name type="scientific">Arthrobacter livingstonensis</name>
    <dbReference type="NCBI Taxonomy" id="670078"/>
    <lineage>
        <taxon>Bacteria</taxon>
        <taxon>Bacillati</taxon>
        <taxon>Actinomycetota</taxon>
        <taxon>Actinomycetes</taxon>
        <taxon>Micrococcales</taxon>
        <taxon>Micrococcaceae</taxon>
        <taxon>Arthrobacter</taxon>
    </lineage>
</organism>
<dbReference type="Gene3D" id="3.10.180.10">
    <property type="entry name" value="2,3-Dihydroxybiphenyl 1,2-Dioxygenase, domain 1"/>
    <property type="match status" value="1"/>
</dbReference>
<dbReference type="InterPro" id="IPR037523">
    <property type="entry name" value="VOC_core"/>
</dbReference>
<dbReference type="OrthoDB" id="7187210at2"/>
<accession>A0A2V5L9U3</accession>
<dbReference type="AlphaFoldDB" id="A0A2V5L9U3"/>
<dbReference type="PROSITE" id="PS51819">
    <property type="entry name" value="VOC"/>
    <property type="match status" value="1"/>
</dbReference>
<gene>
    <name evidence="2" type="ORF">CVV68_13810</name>
</gene>
<protein>
    <submittedName>
        <fullName evidence="2">Glyoxalase</fullName>
    </submittedName>
</protein>
<dbReference type="Proteomes" id="UP000247832">
    <property type="component" value="Unassembled WGS sequence"/>
</dbReference>
<evidence type="ECO:0000313" key="3">
    <source>
        <dbReference type="Proteomes" id="UP000247832"/>
    </source>
</evidence>
<reference evidence="2 3" key="1">
    <citation type="submission" date="2018-05" db="EMBL/GenBank/DDBJ databases">
        <title>Genetic diversity of glacier-inhabiting Cryobacterium bacteria in China and description of Cryobacterium mengkeensis sp. nov. and Arthrobacter glacialis sp. nov.</title>
        <authorList>
            <person name="Liu Q."/>
            <person name="Xin Y.-H."/>
        </authorList>
    </citation>
    <scope>NUCLEOTIDE SEQUENCE [LARGE SCALE GENOMIC DNA]</scope>
    <source>
        <strain evidence="2 3">LI2</strain>
    </source>
</reference>
<dbReference type="InterPro" id="IPR029068">
    <property type="entry name" value="Glyas_Bleomycin-R_OHBP_Dase"/>
</dbReference>
<name>A0A2V5L9U3_9MICC</name>
<evidence type="ECO:0000259" key="1">
    <source>
        <dbReference type="PROSITE" id="PS51819"/>
    </source>
</evidence>
<feature type="domain" description="VOC" evidence="1">
    <location>
        <begin position="1"/>
        <end position="135"/>
    </location>
</feature>
<dbReference type="SUPFAM" id="SSF54593">
    <property type="entry name" value="Glyoxalase/Bleomycin resistance protein/Dihydroxybiphenyl dioxygenase"/>
    <property type="match status" value="1"/>
</dbReference>
<sequence length="144" mass="15483">MGMVVHDLDAAVEFFMALGFVRQGGAEISGPWMDRIIALRGARARMVMVSAPDGSGKLELSTFSEPAPEKDYPVLPANAHGLRHIAYRVANVEAVVEKARVAGYGLVGELVDYEGIFRLGYIRGPEGLIVEVAQPLWEDLAGSG</sequence>
<dbReference type="EMBL" id="QJVD01000015">
    <property type="protein sequence ID" value="PYI66483.1"/>
    <property type="molecule type" value="Genomic_DNA"/>
</dbReference>
<keyword evidence="3" id="KW-1185">Reference proteome</keyword>
<dbReference type="Pfam" id="PF00903">
    <property type="entry name" value="Glyoxalase"/>
    <property type="match status" value="1"/>
</dbReference>
<evidence type="ECO:0000313" key="2">
    <source>
        <dbReference type="EMBL" id="PYI66483.1"/>
    </source>
</evidence>
<comment type="caution">
    <text evidence="2">The sequence shown here is derived from an EMBL/GenBank/DDBJ whole genome shotgun (WGS) entry which is preliminary data.</text>
</comment>
<dbReference type="InterPro" id="IPR004360">
    <property type="entry name" value="Glyas_Fos-R_dOase_dom"/>
</dbReference>